<gene>
    <name evidence="2" type="ORF">D5F53_16405</name>
</gene>
<evidence type="ECO:0000313" key="2">
    <source>
        <dbReference type="EMBL" id="AYB44757.1"/>
    </source>
</evidence>
<feature type="transmembrane region" description="Helical" evidence="1">
    <location>
        <begin position="54"/>
        <end position="78"/>
    </location>
</feature>
<dbReference type="EMBL" id="CP032412">
    <property type="protein sequence ID" value="AYB44757.1"/>
    <property type="molecule type" value="Genomic_DNA"/>
</dbReference>
<keyword evidence="3" id="KW-1185">Reference proteome</keyword>
<protein>
    <submittedName>
        <fullName evidence="2">Uncharacterized protein</fullName>
    </submittedName>
</protein>
<feature type="transmembrane region" description="Helical" evidence="1">
    <location>
        <begin position="98"/>
        <end position="118"/>
    </location>
</feature>
<evidence type="ECO:0000256" key="1">
    <source>
        <dbReference type="SAM" id="Phobius"/>
    </source>
</evidence>
<dbReference type="AlphaFoldDB" id="A0A385TQR5"/>
<evidence type="ECO:0000313" key="3">
    <source>
        <dbReference type="Proteomes" id="UP000266552"/>
    </source>
</evidence>
<feature type="transmembrane region" description="Helical" evidence="1">
    <location>
        <begin position="124"/>
        <end position="145"/>
    </location>
</feature>
<proteinExistence type="predicted"/>
<keyword evidence="1" id="KW-1133">Transmembrane helix</keyword>
<accession>A0A385TQR5</accession>
<feature type="transmembrane region" description="Helical" evidence="1">
    <location>
        <begin position="12"/>
        <end position="32"/>
    </location>
</feature>
<name>A0A385TQR5_PAELA</name>
<dbReference type="Proteomes" id="UP000266552">
    <property type="component" value="Chromosome"/>
</dbReference>
<organism evidence="2 3">
    <name type="scientific">Paenibacillus lautus</name>
    <name type="common">Bacillus lautus</name>
    <dbReference type="NCBI Taxonomy" id="1401"/>
    <lineage>
        <taxon>Bacteria</taxon>
        <taxon>Bacillati</taxon>
        <taxon>Bacillota</taxon>
        <taxon>Bacilli</taxon>
        <taxon>Bacillales</taxon>
        <taxon>Paenibacillaceae</taxon>
        <taxon>Paenibacillus</taxon>
    </lineage>
</organism>
<dbReference type="KEGG" id="plw:D5F53_16405"/>
<keyword evidence="1" id="KW-0812">Transmembrane</keyword>
<keyword evidence="1" id="KW-0472">Membrane</keyword>
<sequence>MVNIKGKRSHALIILQAFLAIGALAGGTMLITDPSGELIGMPSSLLQDSFFPDYLIPGILLFCVFGILPVITASGLILRWEWDAAQRFNIFKEKHWSWTFSLYSGFELIIWIMVQVYILDSVSFIHLVYAMLGLIIQSATMLPSVQAKYTMQ</sequence>
<reference evidence="2 3" key="1">
    <citation type="submission" date="2018-09" db="EMBL/GenBank/DDBJ databases">
        <title>Genome Sequence of Paenibacillus lautus Strain E7593-69, Azo Dye-Degrading Bacteria, Isolated from Commercial Tattoo Inks.</title>
        <authorList>
            <person name="Nho S.W."/>
            <person name="Kim S.-J."/>
            <person name="Kweon O."/>
            <person name="Cerniglia C.E."/>
        </authorList>
    </citation>
    <scope>NUCLEOTIDE SEQUENCE [LARGE SCALE GENOMIC DNA]</scope>
    <source>
        <strain evidence="2 3">E7593-69</strain>
    </source>
</reference>